<evidence type="ECO:0000313" key="18">
    <source>
        <dbReference type="Proteomes" id="UP000076420"/>
    </source>
</evidence>
<evidence type="ECO:0000256" key="7">
    <source>
        <dbReference type="ARBA" id="ARBA00023136"/>
    </source>
</evidence>
<dbReference type="EnsemblMetazoa" id="BGLB007030-RB">
    <property type="protein sequence ID" value="BGLB007030-PB"/>
    <property type="gene ID" value="BGLB007030"/>
</dbReference>
<comment type="similarity">
    <text evidence="14">Belongs to the ligand-gated ion channel (TC 1.A.9) family.</text>
</comment>
<organism evidence="17 18">
    <name type="scientific">Biomphalaria glabrata</name>
    <name type="common">Bloodfluke planorb</name>
    <name type="synonym">Freshwater snail</name>
    <dbReference type="NCBI Taxonomy" id="6526"/>
    <lineage>
        <taxon>Eukaryota</taxon>
        <taxon>Metazoa</taxon>
        <taxon>Spiralia</taxon>
        <taxon>Lophotrochozoa</taxon>
        <taxon>Mollusca</taxon>
        <taxon>Gastropoda</taxon>
        <taxon>Heterobranchia</taxon>
        <taxon>Euthyneura</taxon>
        <taxon>Panpulmonata</taxon>
        <taxon>Hygrophila</taxon>
        <taxon>Lymnaeoidea</taxon>
        <taxon>Planorbidae</taxon>
        <taxon>Biomphalaria</taxon>
    </lineage>
</organism>
<dbReference type="InterPro" id="IPR002394">
    <property type="entry name" value="Nicotinic_acetylcholine_rcpt"/>
</dbReference>
<dbReference type="KEGG" id="bgt:106065464"/>
<dbReference type="VEuPathDB" id="VectorBase:BGLAX_041940"/>
<dbReference type="CDD" id="cd19033">
    <property type="entry name" value="LGIC_ECD_nAChR_proto-like"/>
    <property type="match status" value="1"/>
</dbReference>
<evidence type="ECO:0000256" key="3">
    <source>
        <dbReference type="ARBA" id="ARBA00022692"/>
    </source>
</evidence>
<keyword evidence="6 14" id="KW-0406">Ion transport</keyword>
<dbReference type="Pfam" id="PF02932">
    <property type="entry name" value="Neur_chan_memb"/>
    <property type="match status" value="1"/>
</dbReference>
<dbReference type="SUPFAM" id="SSF90112">
    <property type="entry name" value="Neurotransmitter-gated ion-channel transmembrane pore"/>
    <property type="match status" value="1"/>
</dbReference>
<keyword evidence="8" id="KW-1015">Disulfide bond</keyword>
<dbReference type="Proteomes" id="UP000076420">
    <property type="component" value="Unassembled WGS sequence"/>
</dbReference>
<keyword evidence="7 14" id="KW-0472">Membrane</keyword>
<feature type="transmembrane region" description="Helical" evidence="14">
    <location>
        <begin position="289"/>
        <end position="307"/>
    </location>
</feature>
<dbReference type="GO" id="GO:0045211">
    <property type="term" value="C:postsynaptic membrane"/>
    <property type="evidence" value="ECO:0007669"/>
    <property type="project" value="InterPro"/>
</dbReference>
<dbReference type="FunFam" id="2.70.170.10:FF:000013">
    <property type="entry name" value="Acetylcholine receptor subunit alpha"/>
    <property type="match status" value="1"/>
</dbReference>
<evidence type="ECO:0000256" key="4">
    <source>
        <dbReference type="ARBA" id="ARBA00022989"/>
    </source>
</evidence>
<dbReference type="InterPro" id="IPR038050">
    <property type="entry name" value="Neuro_actylchol_rec"/>
</dbReference>
<dbReference type="InterPro" id="IPR006201">
    <property type="entry name" value="Neur_channel"/>
</dbReference>
<proteinExistence type="inferred from homology"/>
<keyword evidence="4 14" id="KW-1133">Transmembrane helix</keyword>
<evidence type="ECO:0000256" key="11">
    <source>
        <dbReference type="ARBA" id="ARBA00023286"/>
    </source>
</evidence>
<keyword evidence="1 14" id="KW-0813">Transport</keyword>
<dbReference type="OrthoDB" id="5975154at2759"/>
<keyword evidence="11" id="KW-1071">Ligand-gated ion channel</keyword>
<keyword evidence="3 14" id="KW-0812">Transmembrane</keyword>
<reference evidence="17" key="1">
    <citation type="submission" date="2020-05" db="UniProtKB">
        <authorList>
            <consortium name="EnsemblMetazoa"/>
        </authorList>
    </citation>
    <scope>IDENTIFICATION</scope>
    <source>
        <strain evidence="17">BB02</strain>
    </source>
</reference>
<sequence length="519" mass="60437">MYLDSEHYFGPSLTMKISALTFFILVFDVTDSFLKSIQLSEEDKLIKSLLAKYRRRGTYSRPVEFYNDTITISYNMQLIQIMDLDEKNQVLTLNVWDRFIWYDIHLKWDPAKHGGVDSIRVPSSKIWIPDFKLYNYADERLAERRDARCTVSYDGKVLWMPQAIYKSSCEIDVATFPFDIQNCTLKFGSWTHSGILIDLMVLYKEEKVKEGKIDMSQYVKSNSWDILKFPAVRNVKLYTCCPDEPYVDLSFTIVFRRRSTFYNYILILPCILLTSLTLVLFWIPPESPAKMMLGINIFVAFFLLMLLMEANLPPSAAKVPLLGTYYCLNMILITLSCFLNIVAVHFSFYGPRRPLPHCLRMVMFEFFAKILCMDSLVSQFRDKTISELTSRLVGDRVPFLGMPLNGDKSSKWVVSGDALPPSEQEQMNMAGMDAEQQIVQLKMINTHLSDLMDFIKMYKTRTTNKDRKERVAQEWKALSLIFDRIFFWVYLAAIITSLCVIMPMITYNEHNIEKDPILE</sequence>
<dbReference type="RefSeq" id="XP_013079750.2">
    <property type="nucleotide sequence ID" value="XM_013224296.2"/>
</dbReference>
<feature type="transmembrane region" description="Helical" evidence="14">
    <location>
        <begin position="485"/>
        <end position="505"/>
    </location>
</feature>
<dbReference type="SUPFAM" id="SSF63712">
    <property type="entry name" value="Nicotinic receptor ligand binding domain-like"/>
    <property type="match status" value="1"/>
</dbReference>
<dbReference type="GO" id="GO:0022848">
    <property type="term" value="F:acetylcholine-gated monoatomic cation-selective channel activity"/>
    <property type="evidence" value="ECO:0007669"/>
    <property type="project" value="InterPro"/>
</dbReference>
<dbReference type="PRINTS" id="PR00254">
    <property type="entry name" value="NICOTINICR"/>
</dbReference>
<evidence type="ECO:0000256" key="10">
    <source>
        <dbReference type="ARBA" id="ARBA00023180"/>
    </source>
</evidence>
<evidence type="ECO:0000313" key="17">
    <source>
        <dbReference type="EnsemblMetazoa" id="BGLB007030-PB"/>
    </source>
</evidence>
<evidence type="ECO:0000256" key="1">
    <source>
        <dbReference type="ARBA" id="ARBA00022448"/>
    </source>
</evidence>
<dbReference type="Gene3D" id="1.20.58.390">
    <property type="entry name" value="Neurotransmitter-gated ion-channel transmembrane domain"/>
    <property type="match status" value="2"/>
</dbReference>
<keyword evidence="9" id="KW-0675">Receptor</keyword>
<dbReference type="PRINTS" id="PR00252">
    <property type="entry name" value="NRIONCHANNEL"/>
</dbReference>
<evidence type="ECO:0000256" key="12">
    <source>
        <dbReference type="ARBA" id="ARBA00023303"/>
    </source>
</evidence>
<dbReference type="CDD" id="cd19051">
    <property type="entry name" value="LGIC_TM_cation"/>
    <property type="match status" value="1"/>
</dbReference>
<dbReference type="Gene3D" id="2.70.170.10">
    <property type="entry name" value="Neurotransmitter-gated ion-channel ligand-binding domain"/>
    <property type="match status" value="1"/>
</dbReference>
<evidence type="ECO:0000256" key="5">
    <source>
        <dbReference type="ARBA" id="ARBA00023018"/>
    </source>
</evidence>
<evidence type="ECO:0000259" key="15">
    <source>
        <dbReference type="Pfam" id="PF02931"/>
    </source>
</evidence>
<protein>
    <submittedName>
        <fullName evidence="17">Uncharacterized protein</fullName>
    </submittedName>
</protein>
<name>A0A2C9JRU2_BIOGL</name>
<dbReference type="Pfam" id="PF02931">
    <property type="entry name" value="Neur_chan_LBD"/>
    <property type="match status" value="1"/>
</dbReference>
<keyword evidence="12 14" id="KW-0407">Ion channel</keyword>
<evidence type="ECO:0000259" key="16">
    <source>
        <dbReference type="Pfam" id="PF02932"/>
    </source>
</evidence>
<keyword evidence="2" id="KW-1003">Cell membrane</keyword>
<dbReference type="PANTHER" id="PTHR18945">
    <property type="entry name" value="NEUROTRANSMITTER GATED ION CHANNEL"/>
    <property type="match status" value="1"/>
</dbReference>
<evidence type="ECO:0000256" key="8">
    <source>
        <dbReference type="ARBA" id="ARBA00023157"/>
    </source>
</evidence>
<feature type="domain" description="Neurotransmitter-gated ion-channel ligand-binding" evidence="15">
    <location>
        <begin position="42"/>
        <end position="258"/>
    </location>
</feature>
<evidence type="ECO:0000256" key="2">
    <source>
        <dbReference type="ARBA" id="ARBA00022475"/>
    </source>
</evidence>
<keyword evidence="10" id="KW-0325">Glycoprotein</keyword>
<dbReference type="PROSITE" id="PS00236">
    <property type="entry name" value="NEUROTR_ION_CHANNEL"/>
    <property type="match status" value="1"/>
</dbReference>
<dbReference type="STRING" id="6526.A0A2C9JRU2"/>
<evidence type="ECO:0000256" key="13">
    <source>
        <dbReference type="ARBA" id="ARBA00034099"/>
    </source>
</evidence>
<dbReference type="InterPro" id="IPR006029">
    <property type="entry name" value="Neurotrans-gated_channel_TM"/>
</dbReference>
<dbReference type="InterPro" id="IPR036719">
    <property type="entry name" value="Neuro-gated_channel_TM_sf"/>
</dbReference>
<evidence type="ECO:0000256" key="14">
    <source>
        <dbReference type="RuleBase" id="RU000687"/>
    </source>
</evidence>
<comment type="subcellular location">
    <subcellularLocation>
        <location evidence="13">Synaptic cell membrane</location>
        <topology evidence="13">Multi-pass membrane protein</topology>
    </subcellularLocation>
</comment>
<evidence type="ECO:0000256" key="6">
    <source>
        <dbReference type="ARBA" id="ARBA00023065"/>
    </source>
</evidence>
<dbReference type="AlphaFoldDB" id="A0A2C9JRU2"/>
<gene>
    <name evidence="17" type="primary">106065464</name>
</gene>
<dbReference type="VEuPathDB" id="VectorBase:BGLB007030"/>
<feature type="transmembrane region" description="Helical" evidence="14">
    <location>
        <begin position="319"/>
        <end position="348"/>
    </location>
</feature>
<dbReference type="GO" id="GO:0004888">
    <property type="term" value="F:transmembrane signaling receptor activity"/>
    <property type="evidence" value="ECO:0007669"/>
    <property type="project" value="InterPro"/>
</dbReference>
<feature type="transmembrane region" description="Helical" evidence="14">
    <location>
        <begin position="261"/>
        <end position="283"/>
    </location>
</feature>
<keyword evidence="5" id="KW-0770">Synapse</keyword>
<dbReference type="InterPro" id="IPR006202">
    <property type="entry name" value="Neur_chan_lig-bd"/>
</dbReference>
<feature type="domain" description="Neurotransmitter-gated ion-channel transmembrane" evidence="16">
    <location>
        <begin position="266"/>
        <end position="496"/>
    </location>
</feature>
<evidence type="ECO:0000256" key="9">
    <source>
        <dbReference type="ARBA" id="ARBA00023170"/>
    </source>
</evidence>
<dbReference type="InterPro" id="IPR036734">
    <property type="entry name" value="Neur_chan_lig-bd_sf"/>
</dbReference>
<dbReference type="InterPro" id="IPR018000">
    <property type="entry name" value="Neurotransmitter_ion_chnl_CS"/>
</dbReference>
<accession>A0A2C9JRU2</accession>